<reference evidence="20 21" key="1">
    <citation type="submission" date="2023-03" db="EMBL/GenBank/DDBJ databases">
        <title>Genome sequence of Lichtheimia ornata CBS 291.66.</title>
        <authorList>
            <person name="Mohabir J.T."/>
            <person name="Shea T.P."/>
            <person name="Kurbessoian T."/>
            <person name="Berby B."/>
            <person name="Fontaine J."/>
            <person name="Livny J."/>
            <person name="Gnirke A."/>
            <person name="Stajich J.E."/>
            <person name="Cuomo C.A."/>
        </authorList>
    </citation>
    <scope>NUCLEOTIDE SEQUENCE [LARGE SCALE GENOMIC DNA]</scope>
    <source>
        <strain evidence="20">CBS 291.66</strain>
    </source>
</reference>
<name>A0AAD7VB35_9FUNG</name>
<organism evidence="20 21">
    <name type="scientific">Lichtheimia ornata</name>
    <dbReference type="NCBI Taxonomy" id="688661"/>
    <lineage>
        <taxon>Eukaryota</taxon>
        <taxon>Fungi</taxon>
        <taxon>Fungi incertae sedis</taxon>
        <taxon>Mucoromycota</taxon>
        <taxon>Mucoromycotina</taxon>
        <taxon>Mucoromycetes</taxon>
        <taxon>Mucorales</taxon>
        <taxon>Lichtheimiaceae</taxon>
        <taxon>Lichtheimia</taxon>
    </lineage>
</organism>
<dbReference type="InterPro" id="IPR020845">
    <property type="entry name" value="AMP-binding_CS"/>
</dbReference>
<evidence type="ECO:0000256" key="10">
    <source>
        <dbReference type="ARBA" id="ARBA00023055"/>
    </source>
</evidence>
<dbReference type="GO" id="GO:0044539">
    <property type="term" value="P:long-chain fatty acid import into cell"/>
    <property type="evidence" value="ECO:0007669"/>
    <property type="project" value="TreeGrafter"/>
</dbReference>
<dbReference type="InterPro" id="IPR025110">
    <property type="entry name" value="AMP-bd_C"/>
</dbReference>
<dbReference type="GO" id="GO:0005524">
    <property type="term" value="F:ATP binding"/>
    <property type="evidence" value="ECO:0007669"/>
    <property type="project" value="UniProtKB-KW"/>
</dbReference>
<keyword evidence="4" id="KW-1003">Cell membrane</keyword>
<keyword evidence="12" id="KW-0576">Peroxisome</keyword>
<keyword evidence="5" id="KW-0436">Ligase</keyword>
<dbReference type="Pfam" id="PF13193">
    <property type="entry name" value="AMP-binding_C"/>
    <property type="match status" value="1"/>
</dbReference>
<dbReference type="RefSeq" id="XP_058347661.1">
    <property type="nucleotide sequence ID" value="XM_058481804.1"/>
</dbReference>
<dbReference type="Pfam" id="PF00501">
    <property type="entry name" value="AMP-binding"/>
    <property type="match status" value="1"/>
</dbReference>
<evidence type="ECO:0000256" key="12">
    <source>
        <dbReference type="ARBA" id="ARBA00023140"/>
    </source>
</evidence>
<accession>A0AAD7VB35</accession>
<evidence type="ECO:0000256" key="3">
    <source>
        <dbReference type="ARBA" id="ARBA00022448"/>
    </source>
</evidence>
<dbReference type="GO" id="GO:0005811">
    <property type="term" value="C:lipid droplet"/>
    <property type="evidence" value="ECO:0007669"/>
    <property type="project" value="TreeGrafter"/>
</dbReference>
<dbReference type="InterPro" id="IPR045851">
    <property type="entry name" value="AMP-bd_C_sf"/>
</dbReference>
<comment type="similarity">
    <text evidence="2">Belongs to the ATP-dependent AMP-binding enzyme family.</text>
</comment>
<keyword evidence="21" id="KW-1185">Reference proteome</keyword>
<evidence type="ECO:0000256" key="16">
    <source>
        <dbReference type="ARBA" id="ARBA00068795"/>
    </source>
</evidence>
<evidence type="ECO:0000256" key="7">
    <source>
        <dbReference type="ARBA" id="ARBA00022741"/>
    </source>
</evidence>
<dbReference type="GO" id="GO:0005324">
    <property type="term" value="F:long-chain fatty acid transmembrane transporter activity"/>
    <property type="evidence" value="ECO:0007669"/>
    <property type="project" value="TreeGrafter"/>
</dbReference>
<dbReference type="SUPFAM" id="SSF56801">
    <property type="entry name" value="Acetyl-CoA synthetase-like"/>
    <property type="match status" value="1"/>
</dbReference>
<evidence type="ECO:0000256" key="6">
    <source>
        <dbReference type="ARBA" id="ARBA00022692"/>
    </source>
</evidence>
<keyword evidence="8" id="KW-0067">ATP-binding</keyword>
<evidence type="ECO:0000256" key="17">
    <source>
        <dbReference type="ARBA" id="ARBA00078285"/>
    </source>
</evidence>
<evidence type="ECO:0000313" key="21">
    <source>
        <dbReference type="Proteomes" id="UP001234581"/>
    </source>
</evidence>
<comment type="subcellular location">
    <subcellularLocation>
        <location evidence="1">Cell membrane</location>
        <topology evidence="1">Multi-pass membrane protein</topology>
    </subcellularLocation>
    <subcellularLocation>
        <location evidence="13">Peroxisome membrane</location>
    </subcellularLocation>
</comment>
<dbReference type="GO" id="GO:0004467">
    <property type="term" value="F:long-chain fatty acid-CoA ligase activity"/>
    <property type="evidence" value="ECO:0007669"/>
    <property type="project" value="TreeGrafter"/>
</dbReference>
<evidence type="ECO:0000256" key="14">
    <source>
        <dbReference type="ARBA" id="ARBA00051585"/>
    </source>
</evidence>
<dbReference type="PANTHER" id="PTHR43107">
    <property type="entry name" value="LONG-CHAIN FATTY ACID TRANSPORT PROTEIN"/>
    <property type="match status" value="1"/>
</dbReference>
<keyword evidence="11" id="KW-0472">Membrane</keyword>
<gene>
    <name evidence="20" type="ORF">O0I10_001712</name>
</gene>
<evidence type="ECO:0000259" key="18">
    <source>
        <dbReference type="Pfam" id="PF00501"/>
    </source>
</evidence>
<dbReference type="AlphaFoldDB" id="A0AAD7VB35"/>
<evidence type="ECO:0000256" key="9">
    <source>
        <dbReference type="ARBA" id="ARBA00022989"/>
    </source>
</evidence>
<comment type="function">
    <text evidence="15">Acyl-CoA synthetase required for both the import of long chain fatty acids (LCFAs) (C14-C18) and the activation very long chain fatty acids (VLCFAs) (C20-C26) by esterification of the fatty acids into metabolically active CoA-thioesters for subsequent degradation or incorporation into phospholipids. The transport and fatty acyl-CoA synthetase activities are genetically separable and are thus independent activities. Esterifies VLCFAs in the peroxisome matrix. The VLCFAs are actively transported into peroxisomes by a PXA1-PXA2 heterodimeric transporter in the peroxisomal membrane.</text>
</comment>
<proteinExistence type="inferred from homology"/>
<evidence type="ECO:0000259" key="19">
    <source>
        <dbReference type="Pfam" id="PF13193"/>
    </source>
</evidence>
<dbReference type="Gene3D" id="3.40.50.12780">
    <property type="entry name" value="N-terminal domain of ligase-like"/>
    <property type="match status" value="1"/>
</dbReference>
<evidence type="ECO:0000256" key="1">
    <source>
        <dbReference type="ARBA" id="ARBA00004651"/>
    </source>
</evidence>
<feature type="domain" description="AMP-binding enzyme C-terminal" evidence="19">
    <location>
        <begin position="502"/>
        <end position="579"/>
    </location>
</feature>
<dbReference type="GO" id="GO:0005778">
    <property type="term" value="C:peroxisomal membrane"/>
    <property type="evidence" value="ECO:0007669"/>
    <property type="project" value="UniProtKB-SubCell"/>
</dbReference>
<evidence type="ECO:0000313" key="20">
    <source>
        <dbReference type="EMBL" id="KAJ8662748.1"/>
    </source>
</evidence>
<evidence type="ECO:0000256" key="4">
    <source>
        <dbReference type="ARBA" id="ARBA00022475"/>
    </source>
</evidence>
<keyword evidence="9" id="KW-1133">Transmembrane helix</keyword>
<protein>
    <recommendedName>
        <fullName evidence="16">Very long-chain fatty acid transport protein</fullName>
    </recommendedName>
    <alternativeName>
        <fullName evidence="17">Very-long-chain acyl-CoA synthetase</fullName>
    </alternativeName>
</protein>
<dbReference type="InterPro" id="IPR042099">
    <property type="entry name" value="ANL_N_sf"/>
</dbReference>
<evidence type="ECO:0000256" key="11">
    <source>
        <dbReference type="ARBA" id="ARBA00023136"/>
    </source>
</evidence>
<dbReference type="GO" id="GO:0009898">
    <property type="term" value="C:cytoplasmic side of plasma membrane"/>
    <property type="evidence" value="ECO:0007669"/>
    <property type="project" value="TreeGrafter"/>
</dbReference>
<dbReference type="EMBL" id="JARTCD010000004">
    <property type="protein sequence ID" value="KAJ8662748.1"/>
    <property type="molecule type" value="Genomic_DNA"/>
</dbReference>
<keyword evidence="10" id="KW-0445">Lipid transport</keyword>
<keyword evidence="7" id="KW-0547">Nucleotide-binding</keyword>
<evidence type="ECO:0000256" key="15">
    <source>
        <dbReference type="ARBA" id="ARBA00060276"/>
    </source>
</evidence>
<dbReference type="Gene3D" id="3.30.300.30">
    <property type="match status" value="1"/>
</dbReference>
<dbReference type="FunFam" id="3.40.50.12780:FF:000019">
    <property type="entry name" value="Long-chain fatty acid transporter"/>
    <property type="match status" value="1"/>
</dbReference>
<evidence type="ECO:0000256" key="5">
    <source>
        <dbReference type="ARBA" id="ARBA00022598"/>
    </source>
</evidence>
<dbReference type="PROSITE" id="PS00455">
    <property type="entry name" value="AMP_BINDING"/>
    <property type="match status" value="1"/>
</dbReference>
<comment type="catalytic activity">
    <reaction evidence="14">
        <text>a very long-chain fatty acid + ATP + CoA = a very long-chain fatty acyl-CoA + AMP + diphosphate</text>
        <dbReference type="Rhea" id="RHEA:54536"/>
        <dbReference type="ChEBI" id="CHEBI:30616"/>
        <dbReference type="ChEBI" id="CHEBI:33019"/>
        <dbReference type="ChEBI" id="CHEBI:57287"/>
        <dbReference type="ChEBI" id="CHEBI:58950"/>
        <dbReference type="ChEBI" id="CHEBI:138261"/>
        <dbReference type="ChEBI" id="CHEBI:456215"/>
    </reaction>
</comment>
<evidence type="ECO:0000256" key="8">
    <source>
        <dbReference type="ARBA" id="ARBA00022840"/>
    </source>
</evidence>
<dbReference type="Proteomes" id="UP001234581">
    <property type="component" value="Unassembled WGS sequence"/>
</dbReference>
<evidence type="ECO:0000256" key="2">
    <source>
        <dbReference type="ARBA" id="ARBA00006432"/>
    </source>
</evidence>
<dbReference type="PANTHER" id="PTHR43107:SF15">
    <property type="entry name" value="FATTY ACID TRANSPORT PROTEIN 3, ISOFORM A"/>
    <property type="match status" value="1"/>
</dbReference>
<dbReference type="NCBIfam" id="NF006134">
    <property type="entry name" value="PRK08279.1"/>
    <property type="match status" value="1"/>
</dbReference>
<evidence type="ECO:0000256" key="13">
    <source>
        <dbReference type="ARBA" id="ARBA00046271"/>
    </source>
</evidence>
<dbReference type="FunFam" id="3.30.300.30:FF:000002">
    <property type="entry name" value="Long-chain fatty acid transport protein 1"/>
    <property type="match status" value="1"/>
</dbReference>
<feature type="domain" description="AMP-dependent synthetase/ligase" evidence="18">
    <location>
        <begin position="56"/>
        <end position="430"/>
    </location>
</feature>
<sequence>MGEVVAAISAGILGTMYADARTHFSKDFFQLRTAIGALIKLKLAIRRQRAHMYYRFQEKANATPDRVFLIFEDKTYTYRQLEQEFAQYLNVAHWLLSQNVKPKDVVCMMHQNHPSFVVAFLAISKIGAVPALINHNLSDQPLLHCLRVTDSKLFLFDPVYAQQVATVADQARSSSMALYGYGEGYTNDFPMVTEEVLANFSKEQPDDTCLHNVEADDPAILIYTSGTTGLPKAAVTPHYRAEAVAWVTSSQQSLSANDTTYLCLPLYHSTGLLTTLIGTLLVGGKVVLARKFSASRFWDDICKYNVTVFHYVGELCRYLVNQPTHPLERKHNLRLIFGNGMRPDVWKPIRERFGIQEIVEFYGASEGTGGFFNRSRGELGAGAIGQQGTLLNILNRDWSIVKVDPVTEEPERDRNGFCIECKPGEPGELLRRINHRPTMPFVGYYNNKKATEKKIARNVFTKGDEYFRSGDLIRYEPTGFIYFNDRLGDTFRWHSENVATTEVAHVVGQYSGIAEANVYGTLVPNHEGRAGMAAIVLKPEVKELDMDDFYKYLAKRLAKYAIPVFIRILPEMSATGTFKQQKHELREQGIDKVPNDQPLFWLCGNTYVPFGKEDLASVQQGKARL</sequence>
<keyword evidence="3" id="KW-0813">Transport</keyword>
<dbReference type="GeneID" id="83209130"/>
<comment type="caution">
    <text evidence="20">The sequence shown here is derived from an EMBL/GenBank/DDBJ whole genome shotgun (WGS) entry which is preliminary data.</text>
</comment>
<keyword evidence="6" id="KW-0812">Transmembrane</keyword>
<dbReference type="InterPro" id="IPR000873">
    <property type="entry name" value="AMP-dep_synth/lig_dom"/>
</dbReference>